<dbReference type="Proteomes" id="UP001152592">
    <property type="component" value="Unassembled WGS sequence"/>
</dbReference>
<protein>
    <submittedName>
        <fullName evidence="2">Uncharacterized protein</fullName>
    </submittedName>
</protein>
<sequence length="88" mass="10378">MVLGFLIRGLEVWLTLRLLRSPLFHRMVGRVHQRVQHHRHGVPLPPKTPKEELGGSHHEADGFDLKKFFGHFKEEFKDQLNGRTKNKY</sequence>
<feature type="compositionally biased region" description="Basic and acidic residues" evidence="1">
    <location>
        <begin position="48"/>
        <end position="59"/>
    </location>
</feature>
<feature type="region of interest" description="Disordered" evidence="1">
    <location>
        <begin position="35"/>
        <end position="59"/>
    </location>
</feature>
<dbReference type="AlphaFoldDB" id="A0A9W4J1X8"/>
<reference evidence="2" key="1">
    <citation type="submission" date="2021-07" db="EMBL/GenBank/DDBJ databases">
        <authorList>
            <person name="Branca A.L. A."/>
        </authorList>
    </citation>
    <scope>NUCLEOTIDE SEQUENCE</scope>
</reference>
<dbReference type="Pfam" id="PF10906">
    <property type="entry name" value="Mrx7"/>
    <property type="match status" value="1"/>
</dbReference>
<name>A0A9W4J1X8_9EURO</name>
<evidence type="ECO:0000313" key="2">
    <source>
        <dbReference type="EMBL" id="CAG8366173.1"/>
    </source>
</evidence>
<accession>A0A9W4J1X8</accession>
<dbReference type="EMBL" id="CAJVPD010000210">
    <property type="protein sequence ID" value="CAG8366173.1"/>
    <property type="molecule type" value="Genomic_DNA"/>
</dbReference>
<gene>
    <name evidence="2" type="ORF">PSALAMII_LOCUS4131</name>
</gene>
<comment type="caution">
    <text evidence="2">The sequence shown here is derived from an EMBL/GenBank/DDBJ whole genome shotgun (WGS) entry which is preliminary data.</text>
</comment>
<organism evidence="2 3">
    <name type="scientific">Penicillium salamii</name>
    <dbReference type="NCBI Taxonomy" id="1612424"/>
    <lineage>
        <taxon>Eukaryota</taxon>
        <taxon>Fungi</taxon>
        <taxon>Dikarya</taxon>
        <taxon>Ascomycota</taxon>
        <taxon>Pezizomycotina</taxon>
        <taxon>Eurotiomycetes</taxon>
        <taxon>Eurotiomycetidae</taxon>
        <taxon>Eurotiales</taxon>
        <taxon>Aspergillaceae</taxon>
        <taxon>Penicillium</taxon>
    </lineage>
</organism>
<proteinExistence type="predicted"/>
<evidence type="ECO:0000313" key="3">
    <source>
        <dbReference type="Proteomes" id="UP001152592"/>
    </source>
</evidence>
<evidence type="ECO:0000256" key="1">
    <source>
        <dbReference type="SAM" id="MobiDB-lite"/>
    </source>
</evidence>
<dbReference type="InterPro" id="IPR020301">
    <property type="entry name" value="Mrx7"/>
</dbReference>